<evidence type="ECO:0000313" key="9">
    <source>
        <dbReference type="EMBL" id="ACK52077.1"/>
    </source>
</evidence>
<organism evidence="9 10">
    <name type="scientific">Methylocella silvestris (strain DSM 15510 / CIP 108128 / LMG 27833 / NCIMB 13906 / BL2)</name>
    <dbReference type="NCBI Taxonomy" id="395965"/>
    <lineage>
        <taxon>Bacteria</taxon>
        <taxon>Pseudomonadati</taxon>
        <taxon>Pseudomonadota</taxon>
        <taxon>Alphaproteobacteria</taxon>
        <taxon>Hyphomicrobiales</taxon>
        <taxon>Beijerinckiaceae</taxon>
        <taxon>Methylocella</taxon>
    </lineage>
</organism>
<dbReference type="eggNOG" id="COG3034">
    <property type="taxonomic scope" value="Bacteria"/>
</dbReference>
<dbReference type="SUPFAM" id="SSF141523">
    <property type="entry name" value="L,D-transpeptidase catalytic domain-like"/>
    <property type="match status" value="1"/>
</dbReference>
<protein>
    <recommendedName>
        <fullName evidence="8">L,D-TPase catalytic domain-containing protein</fullName>
    </recommendedName>
</protein>
<proteinExistence type="inferred from homology"/>
<dbReference type="KEGG" id="msl:Msil_3169"/>
<evidence type="ECO:0000256" key="4">
    <source>
        <dbReference type="ARBA" id="ARBA00022960"/>
    </source>
</evidence>
<evidence type="ECO:0000313" key="10">
    <source>
        <dbReference type="Proteomes" id="UP000002257"/>
    </source>
</evidence>
<feature type="active site" description="Proton donor/acceptor" evidence="7">
    <location>
        <position position="162"/>
    </location>
</feature>
<comment type="similarity">
    <text evidence="2">Belongs to the YkuD family.</text>
</comment>
<dbReference type="GO" id="GO:0009252">
    <property type="term" value="P:peptidoglycan biosynthetic process"/>
    <property type="evidence" value="ECO:0007669"/>
    <property type="project" value="UniProtKB-UniPathway"/>
</dbReference>
<dbReference type="STRING" id="395965.Msil_3169"/>
<feature type="active site" description="Nucleophile" evidence="7">
    <location>
        <position position="170"/>
    </location>
</feature>
<dbReference type="GO" id="GO:0008360">
    <property type="term" value="P:regulation of cell shape"/>
    <property type="evidence" value="ECO:0007669"/>
    <property type="project" value="UniProtKB-UniRule"/>
</dbReference>
<sequence>MQSRLGTKYLAALSAPPLGALPAAVRVLLLLAALLFAAPPAGASPKSEQPIPAATLALMEARDTTPDAPILMRAFKKESEIEVWKRNRSGRYVFLKSFPICRWSGKLGPKVAQGDRQSPEGFYSVGPRQMNPNSAYYLSFDTGFPNAYDKAHGASGSALMVHGTCSSAGCYAMTDKGVAEIFALAREALRGGQNAFQFQAYPFKMTAQNLARYRADPNIGFWRQLKEGFDRFEATGEELGVGVVNGRYVFAPSSDPANEALALDRRTREQERIASYIGLGSAAVRTVYSDGGQNPYFTALLRKGADLGMVSRPETLAYAGIDEVLTPARGLCARKGGCPDMVLRGQAASKSADAQKPASPPPEARIVFSAGRVIAIRTTEPITLMPMLLSYKLSLPMPPQTIIAGAMPILPDAWF</sequence>
<evidence type="ECO:0000259" key="8">
    <source>
        <dbReference type="PROSITE" id="PS52029"/>
    </source>
</evidence>
<dbReference type="InterPro" id="IPR038063">
    <property type="entry name" value="Transpep_catalytic_dom"/>
</dbReference>
<dbReference type="UniPathway" id="UPA00219"/>
<dbReference type="PANTHER" id="PTHR36699">
    <property type="entry name" value="LD-TRANSPEPTIDASE"/>
    <property type="match status" value="1"/>
</dbReference>
<feature type="domain" description="L,D-TPase catalytic" evidence="8">
    <location>
        <begin position="70"/>
        <end position="198"/>
    </location>
</feature>
<keyword evidence="3" id="KW-0808">Transferase</keyword>
<dbReference type="HOGENOM" id="CLU_032558_4_1_5"/>
<reference evidence="9 10" key="1">
    <citation type="journal article" date="2010" name="J. Bacteriol.">
        <title>Complete genome sequence of the aerobic facultative methanotroph Methylocella silvestris BL2.</title>
        <authorList>
            <person name="Chen Y."/>
            <person name="Crombie A."/>
            <person name="Rahman M.T."/>
            <person name="Dedysh S.N."/>
            <person name="Liesack W."/>
            <person name="Stott M.B."/>
            <person name="Alam M."/>
            <person name="Theisen A.R."/>
            <person name="Murrell J.C."/>
            <person name="Dunfield P.F."/>
        </authorList>
    </citation>
    <scope>NUCLEOTIDE SEQUENCE [LARGE SCALE GENOMIC DNA]</scope>
    <source>
        <strain evidence="10">DSM 15510 / CIP 108128 / LMG 27833 / NCIMB 13906 / BL2</strain>
    </source>
</reference>
<dbReference type="InterPro" id="IPR005490">
    <property type="entry name" value="LD_TPept_cat_dom"/>
</dbReference>
<keyword evidence="4 7" id="KW-0133">Cell shape</keyword>
<name>B8EME9_METSB</name>
<dbReference type="GO" id="GO:0071555">
    <property type="term" value="P:cell wall organization"/>
    <property type="evidence" value="ECO:0007669"/>
    <property type="project" value="UniProtKB-UniRule"/>
</dbReference>
<evidence type="ECO:0000256" key="6">
    <source>
        <dbReference type="ARBA" id="ARBA00023316"/>
    </source>
</evidence>
<dbReference type="EMBL" id="CP001280">
    <property type="protein sequence ID" value="ACK52077.1"/>
    <property type="molecule type" value="Genomic_DNA"/>
</dbReference>
<dbReference type="Proteomes" id="UP000002257">
    <property type="component" value="Chromosome"/>
</dbReference>
<dbReference type="CDD" id="cd16913">
    <property type="entry name" value="YkuD_like"/>
    <property type="match status" value="1"/>
</dbReference>
<accession>B8EME9</accession>
<dbReference type="PROSITE" id="PS52029">
    <property type="entry name" value="LD_TPASE"/>
    <property type="match status" value="1"/>
</dbReference>
<keyword evidence="10" id="KW-1185">Reference proteome</keyword>
<dbReference type="AlphaFoldDB" id="B8EME9"/>
<keyword evidence="5 7" id="KW-0573">Peptidoglycan synthesis</keyword>
<dbReference type="GO" id="GO:0004180">
    <property type="term" value="F:carboxypeptidase activity"/>
    <property type="evidence" value="ECO:0007669"/>
    <property type="project" value="UniProtKB-ARBA"/>
</dbReference>
<keyword evidence="6 7" id="KW-0961">Cell wall biogenesis/degradation</keyword>
<dbReference type="RefSeq" id="WP_012592146.1">
    <property type="nucleotide sequence ID" value="NC_011666.1"/>
</dbReference>
<gene>
    <name evidence="9" type="ordered locus">Msil_3169</name>
</gene>
<evidence type="ECO:0000256" key="1">
    <source>
        <dbReference type="ARBA" id="ARBA00004752"/>
    </source>
</evidence>
<dbReference type="PANTHER" id="PTHR36699:SF1">
    <property type="entry name" value="L,D-TRANSPEPTIDASE YAFK-RELATED"/>
    <property type="match status" value="1"/>
</dbReference>
<dbReference type="Pfam" id="PF03734">
    <property type="entry name" value="YkuD"/>
    <property type="match status" value="1"/>
</dbReference>
<dbReference type="GO" id="GO:0016740">
    <property type="term" value="F:transferase activity"/>
    <property type="evidence" value="ECO:0007669"/>
    <property type="project" value="UniProtKB-KW"/>
</dbReference>
<evidence type="ECO:0000256" key="5">
    <source>
        <dbReference type="ARBA" id="ARBA00022984"/>
    </source>
</evidence>
<evidence type="ECO:0000256" key="3">
    <source>
        <dbReference type="ARBA" id="ARBA00022679"/>
    </source>
</evidence>
<comment type="pathway">
    <text evidence="1 7">Cell wall biogenesis; peptidoglycan biosynthesis.</text>
</comment>
<evidence type="ECO:0000256" key="2">
    <source>
        <dbReference type="ARBA" id="ARBA00005992"/>
    </source>
</evidence>
<evidence type="ECO:0000256" key="7">
    <source>
        <dbReference type="PROSITE-ProRule" id="PRU01373"/>
    </source>
</evidence>